<dbReference type="RefSeq" id="WP_015882129.1">
    <property type="nucleotide sequence ID" value="NC_012669.1"/>
</dbReference>
<dbReference type="HOGENOM" id="CLU_212093_1_0_11"/>
<evidence type="ECO:0000256" key="1">
    <source>
        <dbReference type="SAM" id="Phobius"/>
    </source>
</evidence>
<evidence type="ECO:0000313" key="3">
    <source>
        <dbReference type="Proteomes" id="UP000007962"/>
    </source>
</evidence>
<keyword evidence="1" id="KW-1133">Transmembrane helix</keyword>
<keyword evidence="1" id="KW-0472">Membrane</keyword>
<keyword evidence="1" id="KW-0812">Transmembrane</keyword>
<protein>
    <submittedName>
        <fullName evidence="2">Uncharacterized protein</fullName>
    </submittedName>
</protein>
<dbReference type="AlphaFoldDB" id="C5C3X6"/>
<dbReference type="EMBL" id="CP001618">
    <property type="protein sequence ID" value="ACQ79889.1"/>
    <property type="molecule type" value="Genomic_DNA"/>
</dbReference>
<feature type="transmembrane region" description="Helical" evidence="1">
    <location>
        <begin position="23"/>
        <end position="43"/>
    </location>
</feature>
<keyword evidence="3" id="KW-1185">Reference proteome</keyword>
<dbReference type="STRING" id="471853.Bcav_1633"/>
<name>C5C3X6_BEUC1</name>
<accession>C5C3X6</accession>
<organism evidence="2 3">
    <name type="scientific">Beutenbergia cavernae (strain ATCC BAA-8 / DSM 12333 / CCUG 43141 / JCM 11478 / NBRC 16432 / NCIMB 13614 / HKI 0122)</name>
    <dbReference type="NCBI Taxonomy" id="471853"/>
    <lineage>
        <taxon>Bacteria</taxon>
        <taxon>Bacillati</taxon>
        <taxon>Actinomycetota</taxon>
        <taxon>Actinomycetes</taxon>
        <taxon>Micrococcales</taxon>
        <taxon>Beutenbergiaceae</taxon>
        <taxon>Beutenbergia</taxon>
    </lineage>
</organism>
<gene>
    <name evidence="2" type="ordered locus">Bcav_1633</name>
</gene>
<sequence length="51" mass="5523">MLSSLVTLAETAHETESAAPNPYVYGGVTLAILLFMLLVAFAFRSVGTRHR</sequence>
<evidence type="ECO:0000313" key="2">
    <source>
        <dbReference type="EMBL" id="ACQ79889.1"/>
    </source>
</evidence>
<dbReference type="KEGG" id="bcv:Bcav_1633"/>
<proteinExistence type="predicted"/>
<dbReference type="Proteomes" id="UP000007962">
    <property type="component" value="Chromosome"/>
</dbReference>
<reference evidence="2 3" key="1">
    <citation type="journal article" date="2009" name="Stand. Genomic Sci.">
        <title>Complete genome sequence of Beutenbergia cavernae type strain (HKI 0122).</title>
        <authorList>
            <person name="Land M."/>
            <person name="Pukall R."/>
            <person name="Abt B."/>
            <person name="Goker M."/>
            <person name="Rohde M."/>
            <person name="Glavina Del Rio T."/>
            <person name="Tice H."/>
            <person name="Copeland A."/>
            <person name="Cheng J.F."/>
            <person name="Lucas S."/>
            <person name="Chen F."/>
            <person name="Nolan M."/>
            <person name="Bruce D."/>
            <person name="Goodwin L."/>
            <person name="Pitluck S."/>
            <person name="Ivanova N."/>
            <person name="Mavromatis K."/>
            <person name="Ovchinnikova G."/>
            <person name="Pati A."/>
            <person name="Chen A."/>
            <person name="Palaniappan K."/>
            <person name="Hauser L."/>
            <person name="Chang Y.J."/>
            <person name="Jefferies C.C."/>
            <person name="Saunders E."/>
            <person name="Brettin T."/>
            <person name="Detter J.C."/>
            <person name="Han C."/>
            <person name="Chain P."/>
            <person name="Bristow J."/>
            <person name="Eisen J.A."/>
            <person name="Markowitz V."/>
            <person name="Hugenholtz P."/>
            <person name="Kyrpides N.C."/>
            <person name="Klenk H.P."/>
            <person name="Lapidus A."/>
        </authorList>
    </citation>
    <scope>NUCLEOTIDE SEQUENCE [LARGE SCALE GENOMIC DNA]</scope>
    <source>
        <strain evidence="3">ATCC BAA-8 / DSM 12333 / NBRC 16432</strain>
    </source>
</reference>